<dbReference type="GeneID" id="28972433"/>
<evidence type="ECO:0000256" key="6">
    <source>
        <dbReference type="RuleBase" id="RU000477"/>
    </source>
</evidence>
<keyword evidence="10" id="KW-1185">Reference proteome</keyword>
<reference evidence="9 10" key="1">
    <citation type="journal article" date="2015" name="Front. Microbiol.">
        <title>Genome sequence of the plant growth promoting endophytic yeast Rhodotorula graminis WP1.</title>
        <authorList>
            <person name="Firrincieli A."/>
            <person name="Otillar R."/>
            <person name="Salamov A."/>
            <person name="Schmutz J."/>
            <person name="Khan Z."/>
            <person name="Redman R.S."/>
            <person name="Fleck N.D."/>
            <person name="Lindquist E."/>
            <person name="Grigoriev I.V."/>
            <person name="Doty S.L."/>
        </authorList>
    </citation>
    <scope>NUCLEOTIDE SEQUENCE [LARGE SCALE GENOMIC DNA]</scope>
    <source>
        <strain evidence="9 10">WP1</strain>
    </source>
</reference>
<dbReference type="Gene3D" id="1.20.1080.10">
    <property type="entry name" value="Glycerol uptake facilitator protein"/>
    <property type="match status" value="1"/>
</dbReference>
<evidence type="ECO:0000256" key="7">
    <source>
        <dbReference type="SAM" id="Phobius"/>
    </source>
</evidence>
<sequence>LGEFVGTTLFCFFAFAGTTVASLPATSVTDSGATATQGAVQPSPNTSSLLYVALSFGFSLAVNIQIFAGVSGGVFNPAISLGLALIGAHTPVRAIILTIAQVLGSIAGAGITSGLLPGPLNVRTTLVAGTSVVRGLFIEMFLTWLVLTVEKSAIGAEAGSTAPVCIGLALFLGELVGVFYTGGSLNPARSIGPDIVIGTFDFYHWIYWLGPAMGACLAVAFWKLIRYVHFE</sequence>
<feature type="transmembrane region" description="Helical" evidence="7">
    <location>
        <begin position="202"/>
        <end position="225"/>
    </location>
</feature>
<feature type="transmembrane region" description="Helical" evidence="7">
    <location>
        <begin position="95"/>
        <end position="116"/>
    </location>
</feature>
<dbReference type="PANTHER" id="PTHR19139">
    <property type="entry name" value="AQUAPORIN TRANSPORTER"/>
    <property type="match status" value="1"/>
</dbReference>
<feature type="non-terminal residue" evidence="9">
    <location>
        <position position="231"/>
    </location>
</feature>
<dbReference type="Pfam" id="PF00230">
    <property type="entry name" value="MIP"/>
    <property type="match status" value="1"/>
</dbReference>
<keyword evidence="4 7" id="KW-1133">Transmembrane helix</keyword>
<evidence type="ECO:0000256" key="5">
    <source>
        <dbReference type="ARBA" id="ARBA00023136"/>
    </source>
</evidence>
<dbReference type="InterPro" id="IPR034294">
    <property type="entry name" value="Aquaporin_transptr"/>
</dbReference>
<dbReference type="SUPFAM" id="SSF81338">
    <property type="entry name" value="Aquaporin-like"/>
    <property type="match status" value="1"/>
</dbReference>
<feature type="transmembrane region" description="Helical" evidence="7">
    <location>
        <begin position="161"/>
        <end position="182"/>
    </location>
</feature>
<evidence type="ECO:0000256" key="1">
    <source>
        <dbReference type="ARBA" id="ARBA00004141"/>
    </source>
</evidence>
<keyword evidence="5 7" id="KW-0472">Membrane</keyword>
<dbReference type="InterPro" id="IPR000425">
    <property type="entry name" value="MIP"/>
</dbReference>
<dbReference type="Proteomes" id="UP000053890">
    <property type="component" value="Unassembled WGS sequence"/>
</dbReference>
<evidence type="ECO:0000256" key="4">
    <source>
        <dbReference type="ARBA" id="ARBA00022989"/>
    </source>
</evidence>
<dbReference type="OMA" id="IKLWSFW"/>
<evidence type="ECO:0000256" key="8">
    <source>
        <dbReference type="SAM" id="SignalP"/>
    </source>
</evidence>
<accession>A0A194S6P6</accession>
<dbReference type="InterPro" id="IPR023271">
    <property type="entry name" value="Aquaporin-like"/>
</dbReference>
<evidence type="ECO:0000313" key="10">
    <source>
        <dbReference type="Proteomes" id="UP000053890"/>
    </source>
</evidence>
<dbReference type="OrthoDB" id="3222at2759"/>
<keyword evidence="3 6" id="KW-0812">Transmembrane</keyword>
<evidence type="ECO:0008006" key="11">
    <source>
        <dbReference type="Google" id="ProtNLM"/>
    </source>
</evidence>
<dbReference type="EMBL" id="KQ474076">
    <property type="protein sequence ID" value="KPV76267.1"/>
    <property type="molecule type" value="Genomic_DNA"/>
</dbReference>
<feature type="non-terminal residue" evidence="9">
    <location>
        <position position="1"/>
    </location>
</feature>
<dbReference type="RefSeq" id="XP_018272316.1">
    <property type="nucleotide sequence ID" value="XM_018411984.1"/>
</dbReference>
<organism evidence="9 10">
    <name type="scientific">Rhodotorula graminis (strain WP1)</name>
    <dbReference type="NCBI Taxonomy" id="578459"/>
    <lineage>
        <taxon>Eukaryota</taxon>
        <taxon>Fungi</taxon>
        <taxon>Dikarya</taxon>
        <taxon>Basidiomycota</taxon>
        <taxon>Pucciniomycotina</taxon>
        <taxon>Microbotryomycetes</taxon>
        <taxon>Sporidiobolales</taxon>
        <taxon>Sporidiobolaceae</taxon>
        <taxon>Rhodotorula</taxon>
    </lineage>
</organism>
<dbReference type="STRING" id="578459.A0A194S6P6"/>
<name>A0A194S6P6_RHOGW</name>
<dbReference type="PANTHER" id="PTHR19139:SF199">
    <property type="entry name" value="MIP17260P"/>
    <property type="match status" value="1"/>
</dbReference>
<comment type="subcellular location">
    <subcellularLocation>
        <location evidence="1">Membrane</location>
        <topology evidence="1">Multi-pass membrane protein</topology>
    </subcellularLocation>
</comment>
<evidence type="ECO:0000256" key="2">
    <source>
        <dbReference type="ARBA" id="ARBA00006175"/>
    </source>
</evidence>
<dbReference type="GO" id="GO:0005886">
    <property type="term" value="C:plasma membrane"/>
    <property type="evidence" value="ECO:0007669"/>
    <property type="project" value="TreeGrafter"/>
</dbReference>
<keyword evidence="8" id="KW-0732">Signal</keyword>
<feature type="transmembrane region" description="Helical" evidence="7">
    <location>
        <begin position="128"/>
        <end position="149"/>
    </location>
</feature>
<evidence type="ECO:0000256" key="3">
    <source>
        <dbReference type="ARBA" id="ARBA00022692"/>
    </source>
</evidence>
<dbReference type="AlphaFoldDB" id="A0A194S6P6"/>
<keyword evidence="6" id="KW-0813">Transport</keyword>
<dbReference type="PRINTS" id="PR00783">
    <property type="entry name" value="MINTRINSICP"/>
</dbReference>
<dbReference type="GO" id="GO:0015250">
    <property type="term" value="F:water channel activity"/>
    <property type="evidence" value="ECO:0007669"/>
    <property type="project" value="TreeGrafter"/>
</dbReference>
<gene>
    <name evidence="9" type="ORF">RHOBADRAFT_10302</name>
</gene>
<feature type="chain" id="PRO_5008265498" description="Aquaporin-like protein" evidence="8">
    <location>
        <begin position="22"/>
        <end position="231"/>
    </location>
</feature>
<feature type="signal peptide" evidence="8">
    <location>
        <begin position="1"/>
        <end position="21"/>
    </location>
</feature>
<evidence type="ECO:0000313" key="9">
    <source>
        <dbReference type="EMBL" id="KPV76267.1"/>
    </source>
</evidence>
<protein>
    <recommendedName>
        <fullName evidence="11">Aquaporin-like protein</fullName>
    </recommendedName>
</protein>
<proteinExistence type="inferred from homology"/>
<comment type="similarity">
    <text evidence="2 6">Belongs to the MIP/aquaporin (TC 1.A.8) family.</text>
</comment>